<organism evidence="5 6">
    <name type="scientific">Candidatus Harrisonbacteria bacterium CG10_big_fil_rev_8_21_14_0_10_38_8</name>
    <dbReference type="NCBI Taxonomy" id="1974582"/>
    <lineage>
        <taxon>Bacteria</taxon>
        <taxon>Candidatus Harrisoniibacteriota</taxon>
    </lineage>
</organism>
<comment type="caution">
    <text evidence="5">The sequence shown here is derived from an EMBL/GenBank/DDBJ whole genome shotgun (WGS) entry which is preliminary data.</text>
</comment>
<protein>
    <recommendedName>
        <fullName evidence="7">50S ribosomal protein L35</fullName>
    </recommendedName>
</protein>
<keyword evidence="3" id="KW-0687">Ribonucleoprotein</keyword>
<evidence type="ECO:0000256" key="2">
    <source>
        <dbReference type="ARBA" id="ARBA00022980"/>
    </source>
</evidence>
<dbReference type="GO" id="GO:0005840">
    <property type="term" value="C:ribosome"/>
    <property type="evidence" value="ECO:0007669"/>
    <property type="project" value="UniProtKB-KW"/>
</dbReference>
<dbReference type="SUPFAM" id="SSF143034">
    <property type="entry name" value="L35p-like"/>
    <property type="match status" value="1"/>
</dbReference>
<evidence type="ECO:0000313" key="5">
    <source>
        <dbReference type="EMBL" id="PIT92914.1"/>
    </source>
</evidence>
<keyword evidence="2" id="KW-0689">Ribosomal protein</keyword>
<dbReference type="InterPro" id="IPR021137">
    <property type="entry name" value="Ribosomal_bL35-like"/>
</dbReference>
<dbReference type="Proteomes" id="UP000229112">
    <property type="component" value="Unassembled WGS sequence"/>
</dbReference>
<evidence type="ECO:0000256" key="4">
    <source>
        <dbReference type="SAM" id="MobiDB-lite"/>
    </source>
</evidence>
<dbReference type="AlphaFoldDB" id="A0A2M6WJJ8"/>
<dbReference type="Pfam" id="PF01632">
    <property type="entry name" value="Ribosomal_L35p"/>
    <property type="match status" value="1"/>
</dbReference>
<accession>A0A2M6WJJ8</accession>
<name>A0A2M6WJJ8_9BACT</name>
<dbReference type="Gene3D" id="4.10.410.60">
    <property type="match status" value="1"/>
</dbReference>
<dbReference type="GO" id="GO:0003735">
    <property type="term" value="F:structural constituent of ribosome"/>
    <property type="evidence" value="ECO:0007669"/>
    <property type="project" value="InterPro"/>
</dbReference>
<reference evidence="6" key="1">
    <citation type="submission" date="2017-09" db="EMBL/GenBank/DDBJ databases">
        <title>Depth-based differentiation of microbial function through sediment-hosted aquifers and enrichment of novel symbionts in the deep terrestrial subsurface.</title>
        <authorList>
            <person name="Probst A.J."/>
            <person name="Ladd B."/>
            <person name="Jarett J.K."/>
            <person name="Geller-Mcgrath D.E."/>
            <person name="Sieber C.M.K."/>
            <person name="Emerson J.B."/>
            <person name="Anantharaman K."/>
            <person name="Thomas B.C."/>
            <person name="Malmstrom R."/>
            <person name="Stieglmeier M."/>
            <person name="Klingl A."/>
            <person name="Woyke T."/>
            <person name="Ryan C.M."/>
            <person name="Banfield J.F."/>
        </authorList>
    </citation>
    <scope>NUCLEOTIDE SEQUENCE [LARGE SCALE GENOMIC DNA]</scope>
</reference>
<evidence type="ECO:0000256" key="1">
    <source>
        <dbReference type="ARBA" id="ARBA00006598"/>
    </source>
</evidence>
<feature type="region of interest" description="Disordered" evidence="4">
    <location>
        <begin position="22"/>
        <end position="41"/>
    </location>
</feature>
<evidence type="ECO:0008006" key="7">
    <source>
        <dbReference type="Google" id="ProtNLM"/>
    </source>
</evidence>
<dbReference type="GO" id="GO:1990904">
    <property type="term" value="C:ribonucleoprotein complex"/>
    <property type="evidence" value="ECO:0007669"/>
    <property type="project" value="UniProtKB-KW"/>
</dbReference>
<dbReference type="GO" id="GO:0006412">
    <property type="term" value="P:translation"/>
    <property type="evidence" value="ECO:0007669"/>
    <property type="project" value="InterPro"/>
</dbReference>
<sequence length="64" mass="7244">MKKSVSSRIRITKTGKIIRGKMGTRHCGSRKTSTTKRRKKITHRIAGVDTSAIRGEMAKKNFKK</sequence>
<gene>
    <name evidence="5" type="ORF">COU06_02775</name>
</gene>
<evidence type="ECO:0000313" key="6">
    <source>
        <dbReference type="Proteomes" id="UP000229112"/>
    </source>
</evidence>
<dbReference type="InterPro" id="IPR037229">
    <property type="entry name" value="Ribosomal_bL35_sf"/>
</dbReference>
<evidence type="ECO:0000256" key="3">
    <source>
        <dbReference type="ARBA" id="ARBA00023274"/>
    </source>
</evidence>
<proteinExistence type="inferred from homology"/>
<dbReference type="EMBL" id="PFAY01000028">
    <property type="protein sequence ID" value="PIT92914.1"/>
    <property type="molecule type" value="Genomic_DNA"/>
</dbReference>
<comment type="similarity">
    <text evidence="1">Belongs to the bacterial ribosomal protein bL35 family.</text>
</comment>